<evidence type="ECO:0000313" key="1">
    <source>
        <dbReference type="EMBL" id="MDQ0157653.1"/>
    </source>
</evidence>
<protein>
    <recommendedName>
        <fullName evidence="3">DUF2553 domain-containing protein</fullName>
    </recommendedName>
</protein>
<accession>A0ABT9V9Q2</accession>
<proteinExistence type="predicted"/>
<reference evidence="1 2" key="1">
    <citation type="submission" date="2023-07" db="EMBL/GenBank/DDBJ databases">
        <title>Genomic Encyclopedia of Type Strains, Phase IV (KMG-IV): sequencing the most valuable type-strain genomes for metagenomic binning, comparative biology and taxonomic classification.</title>
        <authorList>
            <person name="Goeker M."/>
        </authorList>
    </citation>
    <scope>NUCLEOTIDE SEQUENCE [LARGE SCALE GENOMIC DNA]</scope>
    <source>
        <strain evidence="1 2">DSM 23948</strain>
    </source>
</reference>
<dbReference type="Pfam" id="PF10830">
    <property type="entry name" value="DUF2553"/>
    <property type="match status" value="1"/>
</dbReference>
<evidence type="ECO:0000313" key="2">
    <source>
        <dbReference type="Proteomes" id="UP001231362"/>
    </source>
</evidence>
<dbReference type="EMBL" id="JAUSTU010000033">
    <property type="protein sequence ID" value="MDQ0157653.1"/>
    <property type="molecule type" value="Genomic_DNA"/>
</dbReference>
<name>A0ABT9V9Q2_9BACL</name>
<organism evidence="1 2">
    <name type="scientific">Anoxybacillus andreesenii</name>
    <dbReference type="NCBI Taxonomy" id="1325932"/>
    <lineage>
        <taxon>Bacteria</taxon>
        <taxon>Bacillati</taxon>
        <taxon>Bacillota</taxon>
        <taxon>Bacilli</taxon>
        <taxon>Bacillales</taxon>
        <taxon>Anoxybacillaceae</taxon>
        <taxon>Anoxybacillus</taxon>
    </lineage>
</organism>
<dbReference type="InterPro" id="IPR020140">
    <property type="entry name" value="Uncharacterised_YusG"/>
</dbReference>
<evidence type="ECO:0008006" key="3">
    <source>
        <dbReference type="Google" id="ProtNLM"/>
    </source>
</evidence>
<sequence length="79" mass="9120">MVLKQQKIDITDRVTGKIINGELELFLENAPIGKIKLPQAIPFELEHHFETDHQRIYQHVTVTEQPDAKYTDCDDGGWC</sequence>
<keyword evidence="2" id="KW-1185">Reference proteome</keyword>
<comment type="caution">
    <text evidence="1">The sequence shown here is derived from an EMBL/GenBank/DDBJ whole genome shotgun (WGS) entry which is preliminary data.</text>
</comment>
<gene>
    <name evidence="1" type="ORF">J2S07_003998</name>
</gene>
<dbReference type="Proteomes" id="UP001231362">
    <property type="component" value="Unassembled WGS sequence"/>
</dbReference>
<dbReference type="RefSeq" id="WP_307152106.1">
    <property type="nucleotide sequence ID" value="NZ_JAUSTU010000033.1"/>
</dbReference>